<dbReference type="EMBL" id="CAJVPK010001034">
    <property type="protein sequence ID" value="CAG8566797.1"/>
    <property type="molecule type" value="Genomic_DNA"/>
</dbReference>
<keyword evidence="3" id="KW-0687">Ribonucleoprotein</keyword>
<keyword evidence="5" id="KW-1185">Reference proteome</keyword>
<dbReference type="GO" id="GO:0022626">
    <property type="term" value="C:cytosolic ribosome"/>
    <property type="evidence" value="ECO:0007669"/>
    <property type="project" value="UniProtKB-ARBA"/>
</dbReference>
<keyword evidence="2" id="KW-0689">Ribosomal protein</keyword>
<name>A0A9N9BIB9_9GLOM</name>
<gene>
    <name evidence="4" type="ORF">DEBURN_LOCUS7869</name>
</gene>
<dbReference type="GO" id="GO:0003735">
    <property type="term" value="F:structural constituent of ribosome"/>
    <property type="evidence" value="ECO:0007669"/>
    <property type="project" value="InterPro"/>
</dbReference>
<dbReference type="GO" id="GO:0006412">
    <property type="term" value="P:translation"/>
    <property type="evidence" value="ECO:0007669"/>
    <property type="project" value="InterPro"/>
</dbReference>
<accession>A0A9N9BIB9</accession>
<dbReference type="FunFam" id="3.30.1230.20:FF:000001">
    <property type="entry name" value="40S ribosomal protein S21"/>
    <property type="match status" value="1"/>
</dbReference>
<proteinExistence type="inferred from homology"/>
<dbReference type="Proteomes" id="UP000789706">
    <property type="component" value="Unassembled WGS sequence"/>
</dbReference>
<evidence type="ECO:0000256" key="2">
    <source>
        <dbReference type="ARBA" id="ARBA00022980"/>
    </source>
</evidence>
<dbReference type="GO" id="GO:1990904">
    <property type="term" value="C:ribonucleoprotein complex"/>
    <property type="evidence" value="ECO:0007669"/>
    <property type="project" value="UniProtKB-KW"/>
</dbReference>
<comment type="caution">
    <text evidence="4">The sequence shown here is derived from an EMBL/GenBank/DDBJ whole genome shotgun (WGS) entry which is preliminary data.</text>
</comment>
<dbReference type="Gene3D" id="3.30.1230.20">
    <property type="match status" value="1"/>
</dbReference>
<organism evidence="4 5">
    <name type="scientific">Diversispora eburnea</name>
    <dbReference type="NCBI Taxonomy" id="1213867"/>
    <lineage>
        <taxon>Eukaryota</taxon>
        <taxon>Fungi</taxon>
        <taxon>Fungi incertae sedis</taxon>
        <taxon>Mucoromycota</taxon>
        <taxon>Glomeromycotina</taxon>
        <taxon>Glomeromycetes</taxon>
        <taxon>Diversisporales</taxon>
        <taxon>Diversisporaceae</taxon>
        <taxon>Diversispora</taxon>
    </lineage>
</organism>
<dbReference type="Pfam" id="PF01249">
    <property type="entry name" value="Ribosomal_S21e"/>
    <property type="match status" value="1"/>
</dbReference>
<dbReference type="PANTHER" id="PTHR37331:SF1">
    <property type="entry name" value="YALI0F11671P"/>
    <property type="match status" value="1"/>
</dbReference>
<dbReference type="InterPro" id="IPR038579">
    <property type="entry name" value="Ribosomal_eS21_sf"/>
</dbReference>
<reference evidence="4" key="1">
    <citation type="submission" date="2021-06" db="EMBL/GenBank/DDBJ databases">
        <authorList>
            <person name="Kallberg Y."/>
            <person name="Tangrot J."/>
            <person name="Rosling A."/>
        </authorList>
    </citation>
    <scope>NUCLEOTIDE SEQUENCE</scope>
    <source>
        <strain evidence="4">AZ414A</strain>
    </source>
</reference>
<evidence type="ECO:0000256" key="3">
    <source>
        <dbReference type="ARBA" id="ARBA00023274"/>
    </source>
</evidence>
<dbReference type="PANTHER" id="PTHR37331">
    <property type="entry name" value="YALI0F11671P"/>
    <property type="match status" value="1"/>
</dbReference>
<dbReference type="InterPro" id="IPR001931">
    <property type="entry name" value="Ribosomal_eS21"/>
</dbReference>
<dbReference type="GO" id="GO:0042274">
    <property type="term" value="P:ribosomal small subunit biogenesis"/>
    <property type="evidence" value="ECO:0007669"/>
    <property type="project" value="UniProtKB-ARBA"/>
</dbReference>
<dbReference type="OrthoDB" id="278325at2759"/>
<comment type="similarity">
    <text evidence="1">Belongs to the eukaryotic ribosomal protein eS21 family.</text>
</comment>
<dbReference type="AlphaFoldDB" id="A0A9N9BIB9"/>
<evidence type="ECO:0000256" key="1">
    <source>
        <dbReference type="ARBA" id="ARBA00010228"/>
    </source>
</evidence>
<protein>
    <submittedName>
        <fullName evidence="4">2962_t:CDS:1</fullName>
    </submittedName>
</protein>
<evidence type="ECO:0000313" key="4">
    <source>
        <dbReference type="EMBL" id="CAG8566797.1"/>
    </source>
</evidence>
<sequence>MQNEQGLQIDLYNPRKCSITNRLITAKDHASVQIIVGEVDEKGIYTGKNVQYELSGFVRRSGEADDSLNHLATKHGLARNDVAVIGWISEQLSQPSGFVISNLNLKNGFKENEKFVKFLHQVIADNVAFVDPQLQALAKYQKNGWLNISDNRDPPPWGRIPYPENIFGVIELRDGQIIHGTYQPMPTHRIVTTKGVFMLSDPLHQKLLEKLNEICK</sequence>
<evidence type="ECO:0000313" key="5">
    <source>
        <dbReference type="Proteomes" id="UP000789706"/>
    </source>
</evidence>